<dbReference type="Proteomes" id="UP000236161">
    <property type="component" value="Unassembled WGS sequence"/>
</dbReference>
<accession>A0A2H9ZX38</accession>
<protein>
    <submittedName>
        <fullName evidence="2">V-type H+-transporting ATPase subunit H</fullName>
        <ecNumber evidence="2">3.6.3.14</ecNumber>
    </submittedName>
</protein>
<evidence type="ECO:0000256" key="1">
    <source>
        <dbReference type="SAM" id="SignalP"/>
    </source>
</evidence>
<sequence length="63" mass="6924">MGFWVTSLTFLLAGVIASLSFRLCCNRGPSTNLNPLELKKTGGIVQEFHELSLSMRINPSTLL</sequence>
<keyword evidence="2" id="KW-0378">Hydrolase</keyword>
<evidence type="ECO:0000313" key="3">
    <source>
        <dbReference type="Proteomes" id="UP000236161"/>
    </source>
</evidence>
<organism evidence="2 3">
    <name type="scientific">Apostasia shenzhenica</name>
    <dbReference type="NCBI Taxonomy" id="1088818"/>
    <lineage>
        <taxon>Eukaryota</taxon>
        <taxon>Viridiplantae</taxon>
        <taxon>Streptophyta</taxon>
        <taxon>Embryophyta</taxon>
        <taxon>Tracheophyta</taxon>
        <taxon>Spermatophyta</taxon>
        <taxon>Magnoliopsida</taxon>
        <taxon>Liliopsida</taxon>
        <taxon>Asparagales</taxon>
        <taxon>Orchidaceae</taxon>
        <taxon>Apostasioideae</taxon>
        <taxon>Apostasia</taxon>
    </lineage>
</organism>
<feature type="signal peptide" evidence="1">
    <location>
        <begin position="1"/>
        <end position="17"/>
    </location>
</feature>
<feature type="chain" id="PRO_5014152731" evidence="1">
    <location>
        <begin position="18"/>
        <end position="63"/>
    </location>
</feature>
<dbReference type="GO" id="GO:0016787">
    <property type="term" value="F:hydrolase activity"/>
    <property type="evidence" value="ECO:0007669"/>
    <property type="project" value="UniProtKB-KW"/>
</dbReference>
<proteinExistence type="predicted"/>
<reference evidence="2 3" key="1">
    <citation type="journal article" date="2017" name="Nature">
        <title>The Apostasia genome and the evolution of orchids.</title>
        <authorList>
            <person name="Zhang G.Q."/>
            <person name="Liu K.W."/>
            <person name="Li Z."/>
            <person name="Lohaus R."/>
            <person name="Hsiao Y.Y."/>
            <person name="Niu S.C."/>
            <person name="Wang J.Y."/>
            <person name="Lin Y.C."/>
            <person name="Xu Q."/>
            <person name="Chen L.J."/>
            <person name="Yoshida K."/>
            <person name="Fujiwara S."/>
            <person name="Wang Z.W."/>
            <person name="Zhang Y.Q."/>
            <person name="Mitsuda N."/>
            <person name="Wang M."/>
            <person name="Liu G.H."/>
            <person name="Pecoraro L."/>
            <person name="Huang H.X."/>
            <person name="Xiao X.J."/>
            <person name="Lin M."/>
            <person name="Wu X.Y."/>
            <person name="Wu W.L."/>
            <person name="Chen Y.Y."/>
            <person name="Chang S.B."/>
            <person name="Sakamoto S."/>
            <person name="Ohme-Takagi M."/>
            <person name="Yagi M."/>
            <person name="Zeng S.J."/>
            <person name="Shen C.Y."/>
            <person name="Yeh C.M."/>
            <person name="Luo Y.B."/>
            <person name="Tsai W.C."/>
            <person name="Van de Peer Y."/>
            <person name="Liu Z.J."/>
        </authorList>
    </citation>
    <scope>NUCLEOTIDE SEQUENCE [LARGE SCALE GENOMIC DNA]</scope>
    <source>
        <strain evidence="3">cv. Shenzhen</strain>
        <tissue evidence="2">Stem</tissue>
    </source>
</reference>
<dbReference type="EC" id="3.6.3.14" evidence="2"/>
<keyword evidence="3" id="KW-1185">Reference proteome</keyword>
<name>A0A2H9ZX38_9ASPA</name>
<dbReference type="STRING" id="1088818.A0A2H9ZX38"/>
<gene>
    <name evidence="2" type="ORF">AXF42_Ash020236</name>
</gene>
<dbReference type="AlphaFoldDB" id="A0A2H9ZX38"/>
<dbReference type="EMBL" id="KZ453086">
    <property type="protein sequence ID" value="PKA47833.1"/>
    <property type="molecule type" value="Genomic_DNA"/>
</dbReference>
<evidence type="ECO:0000313" key="2">
    <source>
        <dbReference type="EMBL" id="PKA47833.1"/>
    </source>
</evidence>
<keyword evidence="1" id="KW-0732">Signal</keyword>
<dbReference type="OrthoDB" id="1508846at2759"/>